<evidence type="ECO:0000256" key="1">
    <source>
        <dbReference type="SAM" id="Phobius"/>
    </source>
</evidence>
<accession>A0A9P8Y7S9</accession>
<comment type="caution">
    <text evidence="3">The sequence shown here is derived from an EMBL/GenBank/DDBJ whole genome shotgun (WGS) entry which is preliminary data.</text>
</comment>
<evidence type="ECO:0000313" key="4">
    <source>
        <dbReference type="Proteomes" id="UP000756346"/>
    </source>
</evidence>
<dbReference type="PANTHER" id="PTHR34154">
    <property type="entry name" value="ALKALI-SENSITIVE LINKAGE PROTEIN 1"/>
    <property type="match status" value="1"/>
</dbReference>
<reference evidence="3" key="1">
    <citation type="journal article" date="2021" name="Nat. Commun.">
        <title>Genetic determinants of endophytism in the Arabidopsis root mycobiome.</title>
        <authorList>
            <person name="Mesny F."/>
            <person name="Miyauchi S."/>
            <person name="Thiergart T."/>
            <person name="Pickel B."/>
            <person name="Atanasova L."/>
            <person name="Karlsson M."/>
            <person name="Huettel B."/>
            <person name="Barry K.W."/>
            <person name="Haridas S."/>
            <person name="Chen C."/>
            <person name="Bauer D."/>
            <person name="Andreopoulos W."/>
            <person name="Pangilinan J."/>
            <person name="LaButti K."/>
            <person name="Riley R."/>
            <person name="Lipzen A."/>
            <person name="Clum A."/>
            <person name="Drula E."/>
            <person name="Henrissat B."/>
            <person name="Kohler A."/>
            <person name="Grigoriev I.V."/>
            <person name="Martin F.M."/>
            <person name="Hacquard S."/>
        </authorList>
    </citation>
    <scope>NUCLEOTIDE SEQUENCE</scope>
    <source>
        <strain evidence="3">MPI-CAGE-CH-0230</strain>
    </source>
</reference>
<evidence type="ECO:0000313" key="3">
    <source>
        <dbReference type="EMBL" id="KAH7031438.1"/>
    </source>
</evidence>
<dbReference type="GO" id="GO:0071966">
    <property type="term" value="P:fungal-type cell wall polysaccharide metabolic process"/>
    <property type="evidence" value="ECO:0007669"/>
    <property type="project" value="TreeGrafter"/>
</dbReference>
<feature type="transmembrane region" description="Helical" evidence="1">
    <location>
        <begin position="213"/>
        <end position="236"/>
    </location>
</feature>
<dbReference type="OrthoDB" id="43654at2759"/>
<keyword evidence="4" id="KW-1185">Reference proteome</keyword>
<keyword evidence="1" id="KW-0472">Membrane</keyword>
<keyword evidence="1" id="KW-0812">Transmembrane</keyword>
<keyword evidence="1" id="KW-1133">Transmembrane helix</keyword>
<protein>
    <submittedName>
        <fullName evidence="3">Glycosyl hydrolase catalytic core-domain-containing protein</fullName>
    </submittedName>
</protein>
<dbReference type="GeneID" id="70183584"/>
<dbReference type="EMBL" id="JAGTJQ010000005">
    <property type="protein sequence ID" value="KAH7031438.1"/>
    <property type="molecule type" value="Genomic_DNA"/>
</dbReference>
<dbReference type="PANTHER" id="PTHR34154:SF3">
    <property type="entry name" value="ALKALI-SENSITIVE LINKAGE PROTEIN 1"/>
    <property type="match status" value="1"/>
</dbReference>
<dbReference type="InterPro" id="IPR024655">
    <property type="entry name" value="Asl1_glyco_hydro_catalytic"/>
</dbReference>
<dbReference type="InterPro" id="IPR053183">
    <property type="entry name" value="ASL1"/>
</dbReference>
<dbReference type="Gene3D" id="3.20.20.80">
    <property type="entry name" value="Glycosidases"/>
    <property type="match status" value="1"/>
</dbReference>
<sequence length="237" mass="25335">MQRGINISHVLSFNEPDGPYNTGGSNMQPSKAAEAWVRNIVPLQAMGIKVGLPACTGGRGGIPWLQQFLGNCSQVLTSSTGGGETKNCTYDFIPLHWYGNFEGMASHIGEYSAAFPKQKFWITEFNLERQDLPTTQAYYNSTISYLDSLDSIERYTMFGAFRSGVSNIGPNAAFLNNDGKLTDMGSWYLGGSATGVLPTSGSLPGSPSAANRLSASIVAIGVAVTATGSMLMFPFWG</sequence>
<gene>
    <name evidence="3" type="ORF">B0I36DRAFT_323922</name>
</gene>
<dbReference type="SUPFAM" id="SSF51445">
    <property type="entry name" value="(Trans)glycosidases"/>
    <property type="match status" value="1"/>
</dbReference>
<dbReference type="Pfam" id="PF11790">
    <property type="entry name" value="Glyco_hydro_cc"/>
    <property type="match status" value="1"/>
</dbReference>
<dbReference type="InterPro" id="IPR017853">
    <property type="entry name" value="GH"/>
</dbReference>
<dbReference type="RefSeq" id="XP_046013118.1">
    <property type="nucleotide sequence ID" value="XM_046154038.1"/>
</dbReference>
<feature type="domain" description="Asl1-like glycosyl hydrolase catalytic" evidence="2">
    <location>
        <begin position="6"/>
        <end position="188"/>
    </location>
</feature>
<keyword evidence="3" id="KW-0378">Hydrolase</keyword>
<organism evidence="3 4">
    <name type="scientific">Microdochium trichocladiopsis</name>
    <dbReference type="NCBI Taxonomy" id="1682393"/>
    <lineage>
        <taxon>Eukaryota</taxon>
        <taxon>Fungi</taxon>
        <taxon>Dikarya</taxon>
        <taxon>Ascomycota</taxon>
        <taxon>Pezizomycotina</taxon>
        <taxon>Sordariomycetes</taxon>
        <taxon>Xylariomycetidae</taxon>
        <taxon>Xylariales</taxon>
        <taxon>Microdochiaceae</taxon>
        <taxon>Microdochium</taxon>
    </lineage>
</organism>
<name>A0A9P8Y7S9_9PEZI</name>
<dbReference type="Proteomes" id="UP000756346">
    <property type="component" value="Unassembled WGS sequence"/>
</dbReference>
<dbReference type="GO" id="GO:0009277">
    <property type="term" value="C:fungal-type cell wall"/>
    <property type="evidence" value="ECO:0007669"/>
    <property type="project" value="TreeGrafter"/>
</dbReference>
<dbReference type="AlphaFoldDB" id="A0A9P8Y7S9"/>
<proteinExistence type="predicted"/>
<dbReference type="GO" id="GO:0016787">
    <property type="term" value="F:hydrolase activity"/>
    <property type="evidence" value="ECO:0007669"/>
    <property type="project" value="UniProtKB-KW"/>
</dbReference>
<evidence type="ECO:0000259" key="2">
    <source>
        <dbReference type="Pfam" id="PF11790"/>
    </source>
</evidence>